<evidence type="ECO:0000256" key="5">
    <source>
        <dbReference type="ARBA" id="ARBA00023136"/>
    </source>
</evidence>
<feature type="coiled-coil region" evidence="6">
    <location>
        <begin position="577"/>
        <end position="639"/>
    </location>
</feature>
<protein>
    <recommendedName>
        <fullName evidence="8">GRIP domain-containing protein</fullName>
    </recommendedName>
</protein>
<evidence type="ECO:0000256" key="4">
    <source>
        <dbReference type="ARBA" id="ARBA00023054"/>
    </source>
</evidence>
<name>A0AAD5DKF8_9CHLO</name>
<keyword evidence="4 6" id="KW-0175">Coiled coil</keyword>
<dbReference type="PANTHER" id="PTHR23157">
    <property type="entry name" value="GRIP AND COILED-COIL DOMAIN-CONTAINING PROTEIN 1"/>
    <property type="match status" value="1"/>
</dbReference>
<dbReference type="AlphaFoldDB" id="A0AAD5DKF8"/>
<keyword evidence="5" id="KW-0472">Membrane</keyword>
<dbReference type="EMBL" id="JADXDR010000097">
    <property type="protein sequence ID" value="KAI7839605.1"/>
    <property type="molecule type" value="Genomic_DNA"/>
</dbReference>
<evidence type="ECO:0000256" key="2">
    <source>
        <dbReference type="ARBA" id="ARBA00004496"/>
    </source>
</evidence>
<dbReference type="Pfam" id="PF01465">
    <property type="entry name" value="GRIP"/>
    <property type="match status" value="1"/>
</dbReference>
<sequence>MKSFRERLQQGLANASESTAKFKQQLQQAVQPTGDGVLAAVSGNSGRRAELPPRSPSRTQQASQPPSPQQGQGQQAQQQQQQSPQQQYLRLPVESAKKLRWFDRQDINMLMQLHLREKQELFEANAALRTVLRRQGVPDAQLEAEVKRINAQVDAMAAAEQGVNQVLVLAAQSEIEHLKEALDSAQHELQHMRRQRLQAASASALAQQAQQAAASGSTQQQQQQAADRVALQLSYVDGSSGGAAVPRVAVQLVVRPAEAAAGSEAPSDLSGALAAIAAAAGSGGDGSLDAQQLQQAAAALSQLARVQGVPLPGFATSMPPTRAASLDASTAAAASGSAAAVAAAADGAAAAALQEQCTQLQLQLGRMQAELEQAQQDAAFARDAAERKQQEMRGRFAEAQQRQGELLRVAQDSRLDAEARCEAAERKLQMAEQRSARLDSEARDLKAELKRVHQETKRLESAAAAAETRAAAAETAAHRARGAAEADAKSLEVVGQLRGRIAELEASAQQQQRALATARQQAESLEARLAATELAAARSAAEVRELEEVAHERDALAVRLGMLEAKLDETRVERGQAESYRALAAQSEEKRARAEDELLTTARLASSLEARLVAAAAENEQLKLELQAAEARVVGAQQSVPRLVAERWAAAGAERSSWPPAAQEEIENVEARLNALHGALKEAQAQLADAVAEFRKALAGVERERDQLLAEKEQRERAANEAAAVVASARRRTGDGGLSAERRSSLPSAASGALPSPSAWFGGGGGEAPLPSPLPSVRQRDTLEATDVLYLKNVLLKFLDAHVSGRTQECEVLLPAVATLLRASPGEYRLLRDHLQRGGASWLPSLMGGAS</sequence>
<dbReference type="PROSITE" id="PS50913">
    <property type="entry name" value="GRIP"/>
    <property type="match status" value="1"/>
</dbReference>
<feature type="coiled-coil region" evidence="6">
    <location>
        <begin position="666"/>
        <end position="721"/>
    </location>
</feature>
<feature type="coiled-coil region" evidence="6">
    <location>
        <begin position="350"/>
        <end position="542"/>
    </location>
</feature>
<proteinExistence type="predicted"/>
<evidence type="ECO:0000256" key="7">
    <source>
        <dbReference type="SAM" id="MobiDB-lite"/>
    </source>
</evidence>
<dbReference type="InterPro" id="IPR000237">
    <property type="entry name" value="GRIP_dom"/>
</dbReference>
<reference evidence="9" key="1">
    <citation type="submission" date="2020-11" db="EMBL/GenBank/DDBJ databases">
        <title>Chlorella ohadii genome sequencing and assembly.</title>
        <authorList>
            <person name="Murik O."/>
            <person name="Treves H."/>
            <person name="Kedem I."/>
            <person name="Shotland Y."/>
            <person name="Kaplan A."/>
        </authorList>
    </citation>
    <scope>NUCLEOTIDE SEQUENCE</scope>
    <source>
        <strain evidence="9">1</strain>
    </source>
</reference>
<evidence type="ECO:0000313" key="9">
    <source>
        <dbReference type="EMBL" id="KAI7839605.1"/>
    </source>
</evidence>
<evidence type="ECO:0000256" key="6">
    <source>
        <dbReference type="SAM" id="Coils"/>
    </source>
</evidence>
<organism evidence="9 10">
    <name type="scientific">Chlorella ohadii</name>
    <dbReference type="NCBI Taxonomy" id="2649997"/>
    <lineage>
        <taxon>Eukaryota</taxon>
        <taxon>Viridiplantae</taxon>
        <taxon>Chlorophyta</taxon>
        <taxon>core chlorophytes</taxon>
        <taxon>Trebouxiophyceae</taxon>
        <taxon>Chlorellales</taxon>
        <taxon>Chlorellaceae</taxon>
        <taxon>Chlorella clade</taxon>
        <taxon>Chlorella</taxon>
    </lineage>
</organism>
<dbReference type="PANTHER" id="PTHR23157:SF25">
    <property type="entry name" value="GRIP AND COILED-COIL DOMAIN-CONTAINING PROTEIN 1"/>
    <property type="match status" value="1"/>
</dbReference>
<gene>
    <name evidence="9" type="ORF">COHA_006672</name>
</gene>
<keyword evidence="10" id="KW-1185">Reference proteome</keyword>
<comment type="subcellular location">
    <subcellularLocation>
        <location evidence="2">Cytoplasm</location>
    </subcellularLocation>
    <subcellularLocation>
        <location evidence="1">Endomembrane system</location>
        <topology evidence="1">Peripheral membrane protein</topology>
    </subcellularLocation>
</comment>
<comment type="caution">
    <text evidence="9">The sequence shown here is derived from an EMBL/GenBank/DDBJ whole genome shotgun (WGS) entry which is preliminary data.</text>
</comment>
<accession>A0AAD5DKF8</accession>
<evidence type="ECO:0000313" key="10">
    <source>
        <dbReference type="Proteomes" id="UP001205105"/>
    </source>
</evidence>
<evidence type="ECO:0000256" key="3">
    <source>
        <dbReference type="ARBA" id="ARBA00022490"/>
    </source>
</evidence>
<feature type="coiled-coil region" evidence="6">
    <location>
        <begin position="168"/>
        <end position="195"/>
    </location>
</feature>
<keyword evidence="3" id="KW-0963">Cytoplasm</keyword>
<feature type="compositionally biased region" description="Low complexity" evidence="7">
    <location>
        <begin position="745"/>
        <end position="759"/>
    </location>
</feature>
<feature type="domain" description="GRIP" evidence="8">
    <location>
        <begin position="781"/>
        <end position="834"/>
    </location>
</feature>
<dbReference type="Proteomes" id="UP001205105">
    <property type="component" value="Unassembled WGS sequence"/>
</dbReference>
<dbReference type="InterPro" id="IPR051952">
    <property type="entry name" value="Golgi-autophagy_related"/>
</dbReference>
<evidence type="ECO:0000259" key="8">
    <source>
        <dbReference type="PROSITE" id="PS50913"/>
    </source>
</evidence>
<dbReference type="GO" id="GO:0005794">
    <property type="term" value="C:Golgi apparatus"/>
    <property type="evidence" value="ECO:0007669"/>
    <property type="project" value="TreeGrafter"/>
</dbReference>
<feature type="compositionally biased region" description="Polar residues" evidence="7">
    <location>
        <begin position="11"/>
        <end position="31"/>
    </location>
</feature>
<feature type="compositionally biased region" description="Low complexity" evidence="7">
    <location>
        <begin position="56"/>
        <end position="87"/>
    </location>
</feature>
<feature type="region of interest" description="Disordered" evidence="7">
    <location>
        <begin position="1"/>
        <end position="87"/>
    </location>
</feature>
<feature type="region of interest" description="Disordered" evidence="7">
    <location>
        <begin position="721"/>
        <end position="777"/>
    </location>
</feature>
<evidence type="ECO:0000256" key="1">
    <source>
        <dbReference type="ARBA" id="ARBA00004184"/>
    </source>
</evidence>